<feature type="region of interest" description="Disordered" evidence="1">
    <location>
        <begin position="937"/>
        <end position="959"/>
    </location>
</feature>
<organism evidence="3 4">
    <name type="scientific">Trypanosoma theileri</name>
    <dbReference type="NCBI Taxonomy" id="67003"/>
    <lineage>
        <taxon>Eukaryota</taxon>
        <taxon>Discoba</taxon>
        <taxon>Euglenozoa</taxon>
        <taxon>Kinetoplastea</taxon>
        <taxon>Metakinetoplastina</taxon>
        <taxon>Trypanosomatida</taxon>
        <taxon>Trypanosomatidae</taxon>
        <taxon>Trypanosoma</taxon>
    </lineage>
</organism>
<feature type="region of interest" description="Disordered" evidence="1">
    <location>
        <begin position="1016"/>
        <end position="1046"/>
    </location>
</feature>
<feature type="transmembrane region" description="Helical" evidence="2">
    <location>
        <begin position="500"/>
        <end position="522"/>
    </location>
</feature>
<evidence type="ECO:0000313" key="3">
    <source>
        <dbReference type="EMBL" id="ORC84793.1"/>
    </source>
</evidence>
<keyword evidence="2" id="KW-1133">Transmembrane helix</keyword>
<feature type="region of interest" description="Disordered" evidence="1">
    <location>
        <begin position="819"/>
        <end position="843"/>
    </location>
</feature>
<keyword evidence="2" id="KW-0812">Transmembrane</keyword>
<evidence type="ECO:0000313" key="4">
    <source>
        <dbReference type="Proteomes" id="UP000192257"/>
    </source>
</evidence>
<sequence length="1046" mass="115926">MYNRCIIRIIYFFYTWLLDLSRFRNFLHLVPAVFSVLLLLRFPTVNGIGESVISDGMVGESLTSNSYDGVLRLTNCFPNMIVSPSQTTQYCEVDNANALSNLTLIVGFYTPEGRLIPGWPASLVEGTNLISFVPNSGVFSGDMSLVILNYVQGKGSIPVTNNFTMSFVNSFTTIASFTSNSSYYGLKTMVQTNFPNTNPIQNYLLVPPQSDCNAIGKKCTAAAGCYNLTTSASLPVPGNYSLCLTASGWRGYYLPWGAIPLEVKMLVSHPPYMFTNDMSYLQVEDAITGNFITDEIDVFIVKCLDNECPPVMLDSGNLIVSVNACYYTGTSDRMKVSKIAGSELSIEPGVYAVCIDFGLERGVSPAVLPFIVLSNSFNFLITSNSSILVTFWIEGGDIFWQQQHYLICALMPNNVCNGGPFSPESSVCVKGDFRNSQFITLDVSYLYEKYNVHTNNMTFCFIVYNVTVFNRTFFWSYVLKGVKNEKHSTKKYAKFGKARISGIVVGGFCFVTFIVILLLWFLRRKGYCCFSDEKHSRNTRTPSSLNEVQHVLDFPYNGDSALTVSLPSMPSRRINSIDERTNHSLIPVPSADDGMRHVFPFRHILIAESISLADSVENNSNDISKGNCVSLVEGVSEPIPSTNMYEDGSNLHTSYDVSNRLPSISVETLRDISQQILISSSCSDSNITPLKIKENCTGKDVIIPPLSSNNNNSNPLLGRRKEINEVEYTISNISESVKNTVYTGYHSTCLPEYELGVYHNPFSIAALQTPNKTTDIPIFSTVEEERSESCFGNPLTPLPPSKYSHSSTGRLESCEMQEKRSPSVSCDQHVEKENDNQYKERTSSFRRSVKHHFYYELGTQSRHFSEPTPIPTPDPSLANRLMTKAESCPLIYYTNPALRAPSINPTFMPFYSTKPDYSNLTGTKSNNRISHDYDRYTNTTSNTSNTYTSNSTNSMGMNTNSSGGCPSPFIGFSGGVVSPDSFMGIYGSFVGDDPLPKVIYIDAFDEQAYYNFLNREGSTSTDECTPPQGGSDSSDSESGDSNSTDS</sequence>
<dbReference type="AlphaFoldDB" id="A0A1X0NK08"/>
<accession>A0A1X0NK08</accession>
<reference evidence="3 4" key="1">
    <citation type="submission" date="2017-03" db="EMBL/GenBank/DDBJ databases">
        <title>An alternative strategy for trypanosome survival in the mammalian bloodstream revealed through genome and transcriptome analysis of the ubiquitous bovine parasite Trypanosoma (Megatrypanum) theileri.</title>
        <authorList>
            <person name="Kelly S."/>
            <person name="Ivens A."/>
            <person name="Mott A."/>
            <person name="O'Neill E."/>
            <person name="Emms D."/>
            <person name="Macleod O."/>
            <person name="Voorheis P."/>
            <person name="Matthews J."/>
            <person name="Matthews K."/>
            <person name="Carrington M."/>
        </authorList>
    </citation>
    <scope>NUCLEOTIDE SEQUENCE [LARGE SCALE GENOMIC DNA]</scope>
    <source>
        <strain evidence="3">Edinburgh</strain>
    </source>
</reference>
<dbReference type="OrthoDB" id="244896at2759"/>
<keyword evidence="2" id="KW-0472">Membrane</keyword>
<evidence type="ECO:0000256" key="2">
    <source>
        <dbReference type="SAM" id="Phobius"/>
    </source>
</evidence>
<keyword evidence="4" id="KW-1185">Reference proteome</keyword>
<dbReference type="VEuPathDB" id="TriTrypDB:TM35_000411630"/>
<dbReference type="EMBL" id="NBCO01000041">
    <property type="protein sequence ID" value="ORC84793.1"/>
    <property type="molecule type" value="Genomic_DNA"/>
</dbReference>
<evidence type="ECO:0000256" key="1">
    <source>
        <dbReference type="SAM" id="MobiDB-lite"/>
    </source>
</evidence>
<feature type="region of interest" description="Disordered" evidence="1">
    <location>
        <begin position="789"/>
        <end position="808"/>
    </location>
</feature>
<feature type="transmembrane region" description="Helical" evidence="2">
    <location>
        <begin position="461"/>
        <end position="479"/>
    </location>
</feature>
<protein>
    <submittedName>
        <fullName evidence="3">Uncharacterized protein</fullName>
    </submittedName>
</protein>
<dbReference type="GeneID" id="39989651"/>
<feature type="compositionally biased region" description="Basic and acidic residues" evidence="1">
    <location>
        <begin position="828"/>
        <end position="843"/>
    </location>
</feature>
<gene>
    <name evidence="3" type="ORF">TM35_000411630</name>
</gene>
<dbReference type="RefSeq" id="XP_028878859.1">
    <property type="nucleotide sequence ID" value="XM_029029871.1"/>
</dbReference>
<dbReference type="Proteomes" id="UP000192257">
    <property type="component" value="Unassembled WGS sequence"/>
</dbReference>
<proteinExistence type="predicted"/>
<name>A0A1X0NK08_9TRYP</name>
<comment type="caution">
    <text evidence="3">The sequence shown here is derived from an EMBL/GenBank/DDBJ whole genome shotgun (WGS) entry which is preliminary data.</text>
</comment>